<dbReference type="PANTHER" id="PTHR30572:SF4">
    <property type="entry name" value="ABC TRANSPORTER PERMEASE YTRF"/>
    <property type="match status" value="1"/>
</dbReference>
<feature type="domain" description="ABC3 transporter permease C-terminal" evidence="8">
    <location>
        <begin position="332"/>
        <end position="450"/>
    </location>
</feature>
<feature type="non-terminal residue" evidence="9">
    <location>
        <position position="1"/>
    </location>
</feature>
<keyword evidence="4 7" id="KW-1133">Transmembrane helix</keyword>
<dbReference type="Pfam" id="PF02687">
    <property type="entry name" value="FtsX"/>
    <property type="match status" value="1"/>
</dbReference>
<name>A0A6J4KPL0_9CHLR</name>
<evidence type="ECO:0000256" key="5">
    <source>
        <dbReference type="ARBA" id="ARBA00023136"/>
    </source>
</evidence>
<evidence type="ECO:0000313" key="9">
    <source>
        <dbReference type="EMBL" id="CAA9310539.1"/>
    </source>
</evidence>
<evidence type="ECO:0000256" key="4">
    <source>
        <dbReference type="ARBA" id="ARBA00022989"/>
    </source>
</evidence>
<comment type="subcellular location">
    <subcellularLocation>
        <location evidence="1">Cell membrane</location>
        <topology evidence="1">Multi-pass membrane protein</topology>
    </subcellularLocation>
</comment>
<proteinExistence type="inferred from homology"/>
<comment type="similarity">
    <text evidence="6">Belongs to the ABC-4 integral membrane protein family.</text>
</comment>
<dbReference type="InterPro" id="IPR003838">
    <property type="entry name" value="ABC3_permease_C"/>
</dbReference>
<keyword evidence="2" id="KW-1003">Cell membrane</keyword>
<keyword evidence="5 7" id="KW-0472">Membrane</keyword>
<reference evidence="9" key="1">
    <citation type="submission" date="2020-02" db="EMBL/GenBank/DDBJ databases">
        <authorList>
            <person name="Meier V. D."/>
        </authorList>
    </citation>
    <scope>NUCLEOTIDE SEQUENCE</scope>
    <source>
        <strain evidence="9">AVDCRST_MAG93</strain>
    </source>
</reference>
<dbReference type="EMBL" id="CADCTR010001748">
    <property type="protein sequence ID" value="CAA9310539.1"/>
    <property type="molecule type" value="Genomic_DNA"/>
</dbReference>
<dbReference type="InterPro" id="IPR050250">
    <property type="entry name" value="Macrolide_Exporter_MacB"/>
</dbReference>
<dbReference type="PANTHER" id="PTHR30572">
    <property type="entry name" value="MEMBRANE COMPONENT OF TRANSPORTER-RELATED"/>
    <property type="match status" value="1"/>
</dbReference>
<feature type="transmembrane region" description="Helical" evidence="7">
    <location>
        <begin position="418"/>
        <end position="442"/>
    </location>
</feature>
<gene>
    <name evidence="9" type="ORF">AVDCRST_MAG93-5196</name>
</gene>
<feature type="transmembrane region" description="Helical" evidence="7">
    <location>
        <begin position="24"/>
        <end position="45"/>
    </location>
</feature>
<evidence type="ECO:0000256" key="7">
    <source>
        <dbReference type="SAM" id="Phobius"/>
    </source>
</evidence>
<protein>
    <submittedName>
        <fullName evidence="9">ABC transporter, fused permease protein</fullName>
    </submittedName>
</protein>
<feature type="transmembrane region" description="Helical" evidence="7">
    <location>
        <begin position="382"/>
        <end position="403"/>
    </location>
</feature>
<keyword evidence="3 7" id="KW-0812">Transmembrane</keyword>
<sequence length="460" mass="49466">PVARRVAEGINFDITNFHLPLLTLALQILAAVLMPVAVAAFPILAGARLTIREAISDANAANTVQRGFIDWLLVHVKEMPQLLKISIRNTFRRKGRLALTFAALSLAGAMFIAIAGIRQSLHQAVGEITAALGYDVGIDFAQPYPADQLERLALRVPGVEQVESWGIVDARHVYQDDRLSSSFTLLAVPPTTDMARPSITTGGWLSPNESGMLFVNADTRARIPDMVAGTNVRLRIGGDERTWTVAGVGSRELVAVGYIDYADFERITHLDGYANRLVVRTADSSFDFQNTVEQDLLKQYNDGGMQIINSATTAKRKQAPGHLDVVIGLLMSMTIIIAVVGGLGLAITMGLNVMERTREIGILRSLGATGGVVRRTVIGEGLVIGLISWAIGTVLSIPLGIWLGNSLGMSLLARPLDYIFSVAALLIWLALVILIAVVASLIPAHHAAQLTIRDTLAYAG</sequence>
<evidence type="ECO:0000256" key="1">
    <source>
        <dbReference type="ARBA" id="ARBA00004651"/>
    </source>
</evidence>
<evidence type="ECO:0000256" key="2">
    <source>
        <dbReference type="ARBA" id="ARBA00022475"/>
    </source>
</evidence>
<evidence type="ECO:0000259" key="8">
    <source>
        <dbReference type="Pfam" id="PF02687"/>
    </source>
</evidence>
<evidence type="ECO:0000256" key="6">
    <source>
        <dbReference type="ARBA" id="ARBA00038076"/>
    </source>
</evidence>
<evidence type="ECO:0000256" key="3">
    <source>
        <dbReference type="ARBA" id="ARBA00022692"/>
    </source>
</evidence>
<feature type="transmembrane region" description="Helical" evidence="7">
    <location>
        <begin position="325"/>
        <end position="348"/>
    </location>
</feature>
<dbReference type="GO" id="GO:0005886">
    <property type="term" value="C:plasma membrane"/>
    <property type="evidence" value="ECO:0007669"/>
    <property type="project" value="UniProtKB-SubCell"/>
</dbReference>
<organism evidence="9">
    <name type="scientific">uncultured Chloroflexia bacterium</name>
    <dbReference type="NCBI Taxonomy" id="1672391"/>
    <lineage>
        <taxon>Bacteria</taxon>
        <taxon>Bacillati</taxon>
        <taxon>Chloroflexota</taxon>
        <taxon>Chloroflexia</taxon>
        <taxon>environmental samples</taxon>
    </lineage>
</organism>
<feature type="transmembrane region" description="Helical" evidence="7">
    <location>
        <begin position="97"/>
        <end position="117"/>
    </location>
</feature>
<accession>A0A6J4KPL0</accession>
<dbReference type="AlphaFoldDB" id="A0A6J4KPL0"/>
<dbReference type="GO" id="GO:0022857">
    <property type="term" value="F:transmembrane transporter activity"/>
    <property type="evidence" value="ECO:0007669"/>
    <property type="project" value="TreeGrafter"/>
</dbReference>